<dbReference type="GO" id="GO:0008233">
    <property type="term" value="F:peptidase activity"/>
    <property type="evidence" value="ECO:0007669"/>
    <property type="project" value="UniProtKB-KW"/>
</dbReference>
<dbReference type="InterPro" id="IPR000246">
    <property type="entry name" value="Peptidase_T2"/>
</dbReference>
<dbReference type="InterPro" id="IPR029055">
    <property type="entry name" value="Ntn_hydrolases_N"/>
</dbReference>
<keyword evidence="2 8" id="KW-0378">Hydrolase</keyword>
<dbReference type="RefSeq" id="WP_158767483.1">
    <property type="nucleotide sequence ID" value="NZ_CP047045.1"/>
</dbReference>
<keyword evidence="3" id="KW-0068">Autocatalytic cleavage</keyword>
<dbReference type="CDD" id="cd04701">
    <property type="entry name" value="Asparaginase_2"/>
    <property type="match status" value="1"/>
</dbReference>
<name>A0A6I6MVB9_9CAUL</name>
<sequence>MTVTWALALHGGAGAIAERAYKQEEAHMAALLDEGAAMLTRGVSALDVVTAMAEALEASGLHVAGKGAAPNAAGVVELDASIMDGDTRNAGAVAGLRGFVSPIRAARAVMEHTPHVLLVGDGAGAFAAAQNLARVEDPKSYYTPAESGLPGPESGSGTIGAVALDISGKLAAATSTGGLGGKMPGRVGDTPIIGAGCWADRRAAISCTGLGEYFIRVNAAADVSARIAYAGQTLESAAASVIEDVRELGGYGGLIAVDAHGNIAAPFASQGMKRGIASSSGRREVKTFQ</sequence>
<feature type="binding site" evidence="6">
    <location>
        <begin position="186"/>
        <end position="189"/>
    </location>
    <ligand>
        <name>substrate</name>
    </ligand>
</feature>
<dbReference type="Gene3D" id="3.60.20.30">
    <property type="entry name" value="(Glycosyl)asparaginase"/>
    <property type="match status" value="1"/>
</dbReference>
<dbReference type="PANTHER" id="PTHR10188:SF6">
    <property type="entry name" value="N(4)-(BETA-N-ACETYLGLUCOSAMINYL)-L-ASPARAGINASE"/>
    <property type="match status" value="1"/>
</dbReference>
<evidence type="ECO:0000256" key="4">
    <source>
        <dbReference type="ARBA" id="ARBA00069124"/>
    </source>
</evidence>
<feature type="site" description="Cleavage; by autolysis" evidence="7">
    <location>
        <begin position="157"/>
        <end position="158"/>
    </location>
</feature>
<dbReference type="Pfam" id="PF01112">
    <property type="entry name" value="Asparaginase_2"/>
    <property type="match status" value="2"/>
</dbReference>
<evidence type="ECO:0000256" key="3">
    <source>
        <dbReference type="ARBA" id="ARBA00022813"/>
    </source>
</evidence>
<feature type="binding site" evidence="6">
    <location>
        <begin position="208"/>
        <end position="211"/>
    </location>
    <ligand>
        <name>substrate</name>
    </ligand>
</feature>
<keyword evidence="1" id="KW-0645">Protease</keyword>
<evidence type="ECO:0000256" key="7">
    <source>
        <dbReference type="PIRSR" id="PIRSR600246-3"/>
    </source>
</evidence>
<gene>
    <name evidence="8" type="primary">iaaA_2</name>
    <name evidence="8" type="ORF">DSM104635_03568</name>
</gene>
<proteinExistence type="predicted"/>
<dbReference type="SUPFAM" id="SSF56235">
    <property type="entry name" value="N-terminal nucleophile aminohydrolases (Ntn hydrolases)"/>
    <property type="match status" value="1"/>
</dbReference>
<dbReference type="KEGG" id="tsv:DSM104635_03568"/>
<reference evidence="9" key="1">
    <citation type="submission" date="2019-12" db="EMBL/GenBank/DDBJ databases">
        <title>Complete genome of Terracaulis silvestris 0127_4.</title>
        <authorList>
            <person name="Vieira S."/>
            <person name="Riedel T."/>
            <person name="Sproer C."/>
            <person name="Pascual J."/>
            <person name="Boedeker C."/>
            <person name="Overmann J."/>
        </authorList>
    </citation>
    <scope>NUCLEOTIDE SEQUENCE [LARGE SCALE GENOMIC DNA]</scope>
    <source>
        <strain evidence="9">0127_4</strain>
    </source>
</reference>
<dbReference type="FunFam" id="3.60.20.30:FF:000001">
    <property type="entry name" value="Isoaspartyl peptidase/L-asparaginase"/>
    <property type="match status" value="1"/>
</dbReference>
<dbReference type="Proteomes" id="UP000431269">
    <property type="component" value="Chromosome"/>
</dbReference>
<dbReference type="PANTHER" id="PTHR10188">
    <property type="entry name" value="L-ASPARAGINASE"/>
    <property type="match status" value="1"/>
</dbReference>
<feature type="active site" description="Nucleophile" evidence="5">
    <location>
        <position position="158"/>
    </location>
</feature>
<evidence type="ECO:0000256" key="2">
    <source>
        <dbReference type="ARBA" id="ARBA00022801"/>
    </source>
</evidence>
<evidence type="ECO:0000256" key="1">
    <source>
        <dbReference type="ARBA" id="ARBA00022670"/>
    </source>
</evidence>
<evidence type="ECO:0000313" key="8">
    <source>
        <dbReference type="EMBL" id="QGZ96707.1"/>
    </source>
</evidence>
<evidence type="ECO:0000256" key="6">
    <source>
        <dbReference type="PIRSR" id="PIRSR600246-2"/>
    </source>
</evidence>
<dbReference type="GO" id="GO:0006508">
    <property type="term" value="P:proteolysis"/>
    <property type="evidence" value="ECO:0007669"/>
    <property type="project" value="UniProtKB-KW"/>
</dbReference>
<organism evidence="8 9">
    <name type="scientific">Terricaulis silvestris</name>
    <dbReference type="NCBI Taxonomy" id="2686094"/>
    <lineage>
        <taxon>Bacteria</taxon>
        <taxon>Pseudomonadati</taxon>
        <taxon>Pseudomonadota</taxon>
        <taxon>Alphaproteobacteria</taxon>
        <taxon>Caulobacterales</taxon>
        <taxon>Caulobacteraceae</taxon>
        <taxon>Terricaulis</taxon>
    </lineage>
</organism>
<dbReference type="EMBL" id="CP047045">
    <property type="protein sequence ID" value="QGZ96707.1"/>
    <property type="molecule type" value="Genomic_DNA"/>
</dbReference>
<dbReference type="GO" id="GO:0016811">
    <property type="term" value="F:hydrolase activity, acting on carbon-nitrogen (but not peptide) bonds, in linear amides"/>
    <property type="evidence" value="ECO:0007669"/>
    <property type="project" value="UniProtKB-ARBA"/>
</dbReference>
<evidence type="ECO:0000256" key="5">
    <source>
        <dbReference type="PIRSR" id="PIRSR600246-1"/>
    </source>
</evidence>
<dbReference type="AlphaFoldDB" id="A0A6I6MVB9"/>
<keyword evidence="9" id="KW-1185">Reference proteome</keyword>
<protein>
    <recommendedName>
        <fullName evidence="4">Isoaspartyl peptidase</fullName>
    </recommendedName>
</protein>
<accession>A0A6I6MVB9</accession>
<evidence type="ECO:0000313" key="9">
    <source>
        <dbReference type="Proteomes" id="UP000431269"/>
    </source>
</evidence>